<keyword evidence="2" id="KW-1185">Reference proteome</keyword>
<dbReference type="Proteomes" id="UP001064027">
    <property type="component" value="Chromosome"/>
</dbReference>
<name>A0ACD4C750_9BACI</name>
<sequence>MKHVAEIKLVIDEKQVHKRKEFHSRAKNHIPYWIDKWIKEIKNERGLPEVEIISVTIDNKNDITEKVLNLRK</sequence>
<gene>
    <name evidence="1" type="ORF">N5C46_23095</name>
</gene>
<evidence type="ECO:0000313" key="2">
    <source>
        <dbReference type="Proteomes" id="UP001064027"/>
    </source>
</evidence>
<evidence type="ECO:0000313" key="1">
    <source>
        <dbReference type="EMBL" id="UXH44466.1"/>
    </source>
</evidence>
<accession>A0ACD4C750</accession>
<protein>
    <submittedName>
        <fullName evidence="1">Uncharacterized protein</fullName>
    </submittedName>
</protein>
<dbReference type="EMBL" id="CP104558">
    <property type="protein sequence ID" value="UXH44466.1"/>
    <property type="molecule type" value="Genomic_DNA"/>
</dbReference>
<organism evidence="1 2">
    <name type="scientific">Rossellomorea vietnamensis</name>
    <dbReference type="NCBI Taxonomy" id="218284"/>
    <lineage>
        <taxon>Bacteria</taxon>
        <taxon>Bacillati</taxon>
        <taxon>Bacillota</taxon>
        <taxon>Bacilli</taxon>
        <taxon>Bacillales</taxon>
        <taxon>Bacillaceae</taxon>
        <taxon>Rossellomorea</taxon>
    </lineage>
</organism>
<reference evidence="1" key="1">
    <citation type="submission" date="2022-09" db="EMBL/GenBank/DDBJ databases">
        <title>Complete genome sequence of Rossellomorea vietnamensis strain RL-WG62, a newly isolated PGPR with the potential for plant salinity stress alleviation.</title>
        <authorList>
            <person name="Ren L."/>
            <person name="Wang G."/>
            <person name="Hu H."/>
        </authorList>
    </citation>
    <scope>NUCLEOTIDE SEQUENCE</scope>
    <source>
        <strain evidence="1">RL-WG62</strain>
    </source>
</reference>
<proteinExistence type="predicted"/>